<accession>A0A2Z6I9E6</accession>
<dbReference type="RefSeq" id="WP_170143790.1">
    <property type="nucleotide sequence ID" value="NZ_AP018786.1"/>
</dbReference>
<dbReference type="GO" id="GO:0008168">
    <property type="term" value="F:methyltransferase activity"/>
    <property type="evidence" value="ECO:0007669"/>
    <property type="project" value="UniProtKB-KW"/>
</dbReference>
<dbReference type="InterPro" id="IPR029063">
    <property type="entry name" value="SAM-dependent_MTases_sf"/>
</dbReference>
<dbReference type="PANTHER" id="PTHR43542">
    <property type="entry name" value="METHYLTRANSFERASE"/>
    <property type="match status" value="1"/>
</dbReference>
<dbReference type="EMBL" id="AP018786">
    <property type="protein sequence ID" value="BBF22217.1"/>
    <property type="molecule type" value="Genomic_DNA"/>
</dbReference>
<dbReference type="NCBIfam" id="TIGR00095">
    <property type="entry name" value="16S rRNA (guanine(966)-N(2))-methyltransferase RsmD"/>
    <property type="match status" value="1"/>
</dbReference>
<dbReference type="GO" id="GO:0003676">
    <property type="term" value="F:nucleic acid binding"/>
    <property type="evidence" value="ECO:0007669"/>
    <property type="project" value="InterPro"/>
</dbReference>
<keyword evidence="4" id="KW-1185">Reference proteome</keyword>
<dbReference type="KEGG" id="sutt:SUTMEG_01080"/>
<evidence type="ECO:0000313" key="4">
    <source>
        <dbReference type="Proteomes" id="UP000271003"/>
    </source>
</evidence>
<dbReference type="Gene3D" id="3.40.50.150">
    <property type="entry name" value="Vaccinia Virus protein VP39"/>
    <property type="match status" value="1"/>
</dbReference>
<gene>
    <name evidence="3" type="ORF">SUTMEG_01080</name>
</gene>
<evidence type="ECO:0000256" key="1">
    <source>
        <dbReference type="ARBA" id="ARBA00022603"/>
    </source>
</evidence>
<protein>
    <submittedName>
        <fullName evidence="3">Methyltransferase</fullName>
    </submittedName>
</protein>
<dbReference type="InterPro" id="IPR004398">
    <property type="entry name" value="RNA_MeTrfase_RsmD"/>
</dbReference>
<evidence type="ECO:0000313" key="3">
    <source>
        <dbReference type="EMBL" id="BBF22217.1"/>
    </source>
</evidence>
<dbReference type="CDD" id="cd02440">
    <property type="entry name" value="AdoMet_MTases"/>
    <property type="match status" value="1"/>
</dbReference>
<dbReference type="PROSITE" id="PS00092">
    <property type="entry name" value="N6_MTASE"/>
    <property type="match status" value="1"/>
</dbReference>
<dbReference type="InterPro" id="IPR002052">
    <property type="entry name" value="DNA_methylase_N6_adenine_CS"/>
</dbReference>
<dbReference type="AlphaFoldDB" id="A0A2Z6I9E6"/>
<evidence type="ECO:0000256" key="2">
    <source>
        <dbReference type="ARBA" id="ARBA00022679"/>
    </source>
</evidence>
<dbReference type="Pfam" id="PF03602">
    <property type="entry name" value="Cons_hypoth95"/>
    <property type="match status" value="1"/>
</dbReference>
<dbReference type="GO" id="GO:0031167">
    <property type="term" value="P:rRNA methylation"/>
    <property type="evidence" value="ECO:0007669"/>
    <property type="project" value="InterPro"/>
</dbReference>
<dbReference type="SUPFAM" id="SSF53335">
    <property type="entry name" value="S-adenosyl-L-methionine-dependent methyltransferases"/>
    <property type="match status" value="1"/>
</dbReference>
<sequence>MRIVGGDWRRTPVAVMSHEGLRPTSERVRETVFDWMTHLVGSLADLRVLDLFAGSGALGLEAASRGAREVDWVERDRAAAAGLRATLERLKAGPGRRVHTADAFLFLQSAGTYDLVFVDPPFARELQESAVRDVLGHLAPEGLIYVESPSEVLPSEVLERLGLVRVRSGSAGAVAFELLARAGSRTASLAKLTKEEKRALRKAKAAPSGEKDA</sequence>
<keyword evidence="2 3" id="KW-0808">Transferase</keyword>
<proteinExistence type="predicted"/>
<organism evidence="3 4">
    <name type="scientific">Sutterella megalosphaeroides</name>
    <dbReference type="NCBI Taxonomy" id="2494234"/>
    <lineage>
        <taxon>Bacteria</taxon>
        <taxon>Pseudomonadati</taxon>
        <taxon>Pseudomonadota</taxon>
        <taxon>Betaproteobacteria</taxon>
        <taxon>Burkholderiales</taxon>
        <taxon>Sutterellaceae</taxon>
        <taxon>Sutterella</taxon>
    </lineage>
</organism>
<keyword evidence="1 3" id="KW-0489">Methyltransferase</keyword>
<reference evidence="3 4" key="1">
    <citation type="journal article" date="2018" name="Int. J. Syst. Evol. Microbiol.">
        <title>Mesosutterella multiformis gen. nov., sp. nov., a member of the family Sutterellaceae and Sutterella megalosphaeroides sp. nov., isolated from human faeces.</title>
        <authorList>
            <person name="Sakamoto M."/>
            <person name="Ikeyama N."/>
            <person name="Kunihiro T."/>
            <person name="Iino T."/>
            <person name="Yuki M."/>
            <person name="Ohkuma M."/>
        </authorList>
    </citation>
    <scope>NUCLEOTIDE SEQUENCE [LARGE SCALE GENOMIC DNA]</scope>
    <source>
        <strain evidence="3 4">6FBBBH3</strain>
    </source>
</reference>
<dbReference type="PANTHER" id="PTHR43542:SF1">
    <property type="entry name" value="METHYLTRANSFERASE"/>
    <property type="match status" value="1"/>
</dbReference>
<name>A0A2Z6I9E6_9BURK</name>
<dbReference type="Proteomes" id="UP000271003">
    <property type="component" value="Chromosome"/>
</dbReference>